<reference evidence="6 7" key="2">
    <citation type="journal article" date="2012" name="Int. J. Syst. Evol. Microbiol.">
        <title>Magnetococcus marinus gen. nov., sp. nov., a marine, magnetotactic bacterium that represents a novel lineage (Magnetococcaceae fam. nov.; Magnetococcales ord. nov.) at the base of the Alphaproteobacteria.</title>
        <authorList>
            <person name="Bazylinski D.A."/>
            <person name="Williams T.J."/>
            <person name="Lefevre C.T."/>
            <person name="Berg R.J."/>
            <person name="Zhang C.L."/>
            <person name="Bowser S.S."/>
            <person name="Dean A.J."/>
            <person name="Beveridge T.J."/>
        </authorList>
    </citation>
    <scope>NUCLEOTIDE SEQUENCE [LARGE SCALE GENOMIC DNA]</scope>
    <source>
        <strain evidence="7">ATCC BAA-1437 / JCM 17883 / MC-1</strain>
    </source>
</reference>
<comment type="similarity">
    <text evidence="5">Belongs to the 4-toluene sulfonate uptake permease (TSUP) (TC 2.A.102) family.</text>
</comment>
<dbReference type="PANTHER" id="PTHR43483">
    <property type="entry name" value="MEMBRANE TRANSPORTER PROTEIN HI_0806-RELATED"/>
    <property type="match status" value="1"/>
</dbReference>
<dbReference type="Pfam" id="PF01925">
    <property type="entry name" value="TauE"/>
    <property type="match status" value="1"/>
</dbReference>
<evidence type="ECO:0000313" key="6">
    <source>
        <dbReference type="EMBL" id="ABK44812.1"/>
    </source>
</evidence>
<gene>
    <name evidence="6" type="ordered locus">Mmc1_2312</name>
</gene>
<dbReference type="InterPro" id="IPR002781">
    <property type="entry name" value="TM_pro_TauE-like"/>
</dbReference>
<evidence type="ECO:0000313" key="7">
    <source>
        <dbReference type="Proteomes" id="UP000002586"/>
    </source>
</evidence>
<dbReference type="EMBL" id="CP000471">
    <property type="protein sequence ID" value="ABK44812.1"/>
    <property type="molecule type" value="Genomic_DNA"/>
</dbReference>
<dbReference type="GO" id="GO:0005886">
    <property type="term" value="C:plasma membrane"/>
    <property type="evidence" value="ECO:0007669"/>
    <property type="project" value="UniProtKB-SubCell"/>
</dbReference>
<dbReference type="KEGG" id="mgm:Mmc1_2312"/>
<evidence type="ECO:0000256" key="5">
    <source>
        <dbReference type="RuleBase" id="RU363041"/>
    </source>
</evidence>
<feature type="transmembrane region" description="Helical" evidence="5">
    <location>
        <begin position="211"/>
        <end position="235"/>
    </location>
</feature>
<feature type="transmembrane region" description="Helical" evidence="5">
    <location>
        <begin position="77"/>
        <end position="101"/>
    </location>
</feature>
<keyword evidence="7" id="KW-1185">Reference proteome</keyword>
<dbReference type="AlphaFoldDB" id="A0LA19"/>
<feature type="transmembrane region" description="Helical" evidence="5">
    <location>
        <begin position="179"/>
        <end position="199"/>
    </location>
</feature>
<accession>A0LA19</accession>
<sequence length="265" mass="27734">MLYLVLVSAFAGLFAGVVAGLFGVGGGIVLVPTLLLLFVWYGVDTGVVMQMAVATSLATIIVTNISASWHHHKKGAVLWPMVGWFAPGLLLGAWSGAWLAAWMAGEHLRILFALFEMAVGLKMLTASRDGGGAGLHWPRWSRPLIGGVIGGISTLFGIGGGTLSVPTLSLLFGLSMQRAVATSSAMGLVLALFGTVGFMQAGQGVAQRPDWCVGFVAWPVFLGIITATLLTTPLGVKWAHAMDGVKLKRGFGLFLLLVGVKMLMG</sequence>
<evidence type="ECO:0000256" key="3">
    <source>
        <dbReference type="ARBA" id="ARBA00022989"/>
    </source>
</evidence>
<keyword evidence="3 5" id="KW-1133">Transmembrane helix</keyword>
<dbReference type="PANTHER" id="PTHR43483:SF3">
    <property type="entry name" value="MEMBRANE TRANSPORTER PROTEIN HI_0806-RELATED"/>
    <property type="match status" value="1"/>
</dbReference>
<feature type="transmembrane region" description="Helical" evidence="5">
    <location>
        <begin position="47"/>
        <end position="65"/>
    </location>
</feature>
<evidence type="ECO:0000256" key="1">
    <source>
        <dbReference type="ARBA" id="ARBA00004141"/>
    </source>
</evidence>
<evidence type="ECO:0000256" key="2">
    <source>
        <dbReference type="ARBA" id="ARBA00022692"/>
    </source>
</evidence>
<feature type="transmembrane region" description="Helical" evidence="5">
    <location>
        <begin position="144"/>
        <end position="173"/>
    </location>
</feature>
<protein>
    <recommendedName>
        <fullName evidence="5">Probable membrane transporter protein</fullName>
    </recommendedName>
</protein>
<dbReference type="Proteomes" id="UP000002586">
    <property type="component" value="Chromosome"/>
</dbReference>
<dbReference type="STRING" id="156889.Mmc1_2312"/>
<dbReference type="eggNOG" id="COG0730">
    <property type="taxonomic scope" value="Bacteria"/>
</dbReference>
<name>A0LA19_MAGMM</name>
<dbReference type="HOGENOM" id="CLU_045498_6_0_5"/>
<organism evidence="6 7">
    <name type="scientific">Magnetococcus marinus (strain ATCC BAA-1437 / JCM 17883 / MC-1)</name>
    <dbReference type="NCBI Taxonomy" id="156889"/>
    <lineage>
        <taxon>Bacteria</taxon>
        <taxon>Pseudomonadati</taxon>
        <taxon>Pseudomonadota</taxon>
        <taxon>Magnetococcia</taxon>
        <taxon>Magnetococcales</taxon>
        <taxon>Magnetococcaceae</taxon>
        <taxon>Magnetococcus</taxon>
    </lineage>
</organism>
<dbReference type="RefSeq" id="WP_011713933.1">
    <property type="nucleotide sequence ID" value="NC_008576.1"/>
</dbReference>
<evidence type="ECO:0000256" key="4">
    <source>
        <dbReference type="ARBA" id="ARBA00023136"/>
    </source>
</evidence>
<keyword evidence="4 5" id="KW-0472">Membrane</keyword>
<dbReference type="OrthoDB" id="457670at2"/>
<keyword evidence="2 5" id="KW-0812">Transmembrane</keyword>
<proteinExistence type="inferred from homology"/>
<feature type="transmembrane region" description="Helical" evidence="5">
    <location>
        <begin position="12"/>
        <end position="41"/>
    </location>
</feature>
<reference evidence="7" key="1">
    <citation type="journal article" date="2009" name="Appl. Environ. Microbiol.">
        <title>Complete genome sequence of the chemolithoautotrophic marine magnetotactic coccus strain MC-1.</title>
        <authorList>
            <person name="Schubbe S."/>
            <person name="Williams T.J."/>
            <person name="Xie G."/>
            <person name="Kiss H.E."/>
            <person name="Brettin T.S."/>
            <person name="Martinez D."/>
            <person name="Ross C.A."/>
            <person name="Schuler D."/>
            <person name="Cox B.L."/>
            <person name="Nealson K.H."/>
            <person name="Bazylinski D.A."/>
        </authorList>
    </citation>
    <scope>NUCLEOTIDE SEQUENCE [LARGE SCALE GENOMIC DNA]</scope>
    <source>
        <strain evidence="7">ATCC BAA-1437 / JCM 17883 / MC-1</strain>
    </source>
</reference>
<keyword evidence="5" id="KW-1003">Cell membrane</keyword>
<comment type="subcellular location">
    <subcellularLocation>
        <location evidence="5">Cell membrane</location>
        <topology evidence="5">Multi-pass membrane protein</topology>
    </subcellularLocation>
    <subcellularLocation>
        <location evidence="1">Membrane</location>
        <topology evidence="1">Multi-pass membrane protein</topology>
    </subcellularLocation>
</comment>